<dbReference type="Proteomes" id="UP000183642">
    <property type="component" value="Unassembled WGS sequence"/>
</dbReference>
<keyword evidence="2" id="KW-1185">Reference proteome</keyword>
<dbReference type="Pfam" id="PF00300">
    <property type="entry name" value="His_Phos_1"/>
    <property type="match status" value="1"/>
</dbReference>
<dbReference type="AlphaFoldDB" id="A0A1I5HJ11"/>
<dbReference type="EMBL" id="FOWE01000009">
    <property type="protein sequence ID" value="SFO47851.1"/>
    <property type="molecule type" value="Genomic_DNA"/>
</dbReference>
<dbReference type="SUPFAM" id="SSF53254">
    <property type="entry name" value="Phosphoglycerate mutase-like"/>
    <property type="match status" value="1"/>
</dbReference>
<proteinExistence type="predicted"/>
<sequence>MRVHVVTHPEVRVDPGVPVPEWGLSDAGRARLAHLLALPWVPLLTRVVSSAERKARETAAALAGATGLPVTVDPDLGENDRSATGFLPPAEFEATAEAFFARPTESVRGWERAVDAQARVVAAVARAVTGAGGDVAVVCHGGVGTLLLCSVLGVPVDRRRDQPGQGSVFSYDPATGAGAGPWVRLGGGGGSAVATVSR</sequence>
<dbReference type="OrthoDB" id="34197at2"/>
<dbReference type="InterPro" id="IPR013078">
    <property type="entry name" value="His_Pase_superF_clade-1"/>
</dbReference>
<organism evidence="1 2">
    <name type="scientific">Geodermatophilus obscurus</name>
    <dbReference type="NCBI Taxonomy" id="1861"/>
    <lineage>
        <taxon>Bacteria</taxon>
        <taxon>Bacillati</taxon>
        <taxon>Actinomycetota</taxon>
        <taxon>Actinomycetes</taxon>
        <taxon>Geodermatophilales</taxon>
        <taxon>Geodermatophilaceae</taxon>
        <taxon>Geodermatophilus</taxon>
    </lineage>
</organism>
<gene>
    <name evidence="1" type="ORF">SAMN05660359_03747</name>
</gene>
<accession>A0A1I5HJ11</accession>
<reference evidence="2" key="1">
    <citation type="submission" date="2016-10" db="EMBL/GenBank/DDBJ databases">
        <authorList>
            <person name="Varghese N."/>
            <person name="Submissions S."/>
        </authorList>
    </citation>
    <scope>NUCLEOTIDE SEQUENCE [LARGE SCALE GENOMIC DNA]</scope>
    <source>
        <strain evidence="2">DSM 43161</strain>
    </source>
</reference>
<name>A0A1I5HJ11_9ACTN</name>
<dbReference type="RefSeq" id="WP_075015027.1">
    <property type="nucleotide sequence ID" value="NZ_FOWE01000009.1"/>
</dbReference>
<protein>
    <submittedName>
        <fullName evidence="1">Broad specificity phosphatase PhoE</fullName>
    </submittedName>
</protein>
<evidence type="ECO:0000313" key="2">
    <source>
        <dbReference type="Proteomes" id="UP000183642"/>
    </source>
</evidence>
<evidence type="ECO:0000313" key="1">
    <source>
        <dbReference type="EMBL" id="SFO47851.1"/>
    </source>
</evidence>
<dbReference type="InterPro" id="IPR029033">
    <property type="entry name" value="His_PPase_superfam"/>
</dbReference>
<dbReference type="Gene3D" id="3.40.50.1240">
    <property type="entry name" value="Phosphoglycerate mutase-like"/>
    <property type="match status" value="1"/>
</dbReference>